<dbReference type="Gene3D" id="2.170.270.10">
    <property type="entry name" value="SET domain"/>
    <property type="match status" value="1"/>
</dbReference>
<accession>A0ABR1YT78</accession>
<evidence type="ECO:0000256" key="6">
    <source>
        <dbReference type="ARBA" id="ARBA00048568"/>
    </source>
</evidence>
<dbReference type="InterPro" id="IPR046341">
    <property type="entry name" value="SET_dom_sf"/>
</dbReference>
<evidence type="ECO:0008006" key="11">
    <source>
        <dbReference type="Google" id="ProtNLM"/>
    </source>
</evidence>
<dbReference type="PANTHER" id="PTHR45747">
    <property type="entry name" value="HISTONE-LYSINE N-METHYLTRANSFERASE E(Z)"/>
    <property type="match status" value="1"/>
</dbReference>
<dbReference type="SMART" id="SM00317">
    <property type="entry name" value="SET"/>
    <property type="match status" value="1"/>
</dbReference>
<name>A0ABR1YT78_9PEZI</name>
<gene>
    <name evidence="9" type="ORF">HDK90DRAFT_412687</name>
</gene>
<dbReference type="EMBL" id="JBBWRZ010000004">
    <property type="protein sequence ID" value="KAK8237984.1"/>
    <property type="molecule type" value="Genomic_DNA"/>
</dbReference>
<dbReference type="Pfam" id="PF00856">
    <property type="entry name" value="SET"/>
    <property type="match status" value="1"/>
</dbReference>
<evidence type="ECO:0000313" key="10">
    <source>
        <dbReference type="Proteomes" id="UP001492380"/>
    </source>
</evidence>
<evidence type="ECO:0000256" key="3">
    <source>
        <dbReference type="ARBA" id="ARBA00022691"/>
    </source>
</evidence>
<evidence type="ECO:0000256" key="1">
    <source>
        <dbReference type="ARBA" id="ARBA00022603"/>
    </source>
</evidence>
<evidence type="ECO:0000313" key="9">
    <source>
        <dbReference type="EMBL" id="KAK8237984.1"/>
    </source>
</evidence>
<feature type="domain" description="CXC" evidence="8">
    <location>
        <begin position="1"/>
        <end position="94"/>
    </location>
</feature>
<feature type="domain" description="SET" evidence="7">
    <location>
        <begin position="108"/>
        <end position="238"/>
    </location>
</feature>
<dbReference type="PROSITE" id="PS51633">
    <property type="entry name" value="CXC"/>
    <property type="match status" value="1"/>
</dbReference>
<keyword evidence="10" id="KW-1185">Reference proteome</keyword>
<keyword evidence="4" id="KW-0805">Transcription regulation</keyword>
<dbReference type="InterPro" id="IPR045318">
    <property type="entry name" value="EZH1/2-like"/>
</dbReference>
<organism evidence="9 10">
    <name type="scientific">Phyllosticta capitalensis</name>
    <dbReference type="NCBI Taxonomy" id="121624"/>
    <lineage>
        <taxon>Eukaryota</taxon>
        <taxon>Fungi</taxon>
        <taxon>Dikarya</taxon>
        <taxon>Ascomycota</taxon>
        <taxon>Pezizomycotina</taxon>
        <taxon>Dothideomycetes</taxon>
        <taxon>Dothideomycetes incertae sedis</taxon>
        <taxon>Botryosphaeriales</taxon>
        <taxon>Phyllostictaceae</taxon>
        <taxon>Phyllosticta</taxon>
    </lineage>
</organism>
<evidence type="ECO:0000259" key="8">
    <source>
        <dbReference type="PROSITE" id="PS51633"/>
    </source>
</evidence>
<evidence type="ECO:0000256" key="4">
    <source>
        <dbReference type="ARBA" id="ARBA00023015"/>
    </source>
</evidence>
<dbReference type="PROSITE" id="PS50280">
    <property type="entry name" value="SET"/>
    <property type="match status" value="1"/>
</dbReference>
<dbReference type="InterPro" id="IPR001214">
    <property type="entry name" value="SET_dom"/>
</dbReference>
<evidence type="ECO:0000256" key="2">
    <source>
        <dbReference type="ARBA" id="ARBA00022679"/>
    </source>
</evidence>
<evidence type="ECO:0000256" key="5">
    <source>
        <dbReference type="ARBA" id="ARBA00023163"/>
    </source>
</evidence>
<keyword evidence="1" id="KW-0489">Methyltransferase</keyword>
<reference evidence="9 10" key="1">
    <citation type="submission" date="2024-04" db="EMBL/GenBank/DDBJ databases">
        <title>Phyllosticta paracitricarpa is synonymous to the EU quarantine fungus P. citricarpa based on phylogenomic analyses.</title>
        <authorList>
            <consortium name="Lawrence Berkeley National Laboratory"/>
            <person name="Van Ingen-Buijs V.A."/>
            <person name="Van Westerhoven A.C."/>
            <person name="Haridas S."/>
            <person name="Skiadas P."/>
            <person name="Martin F."/>
            <person name="Groenewald J.Z."/>
            <person name="Crous P.W."/>
            <person name="Seidl M.F."/>
        </authorList>
    </citation>
    <scope>NUCLEOTIDE SEQUENCE [LARGE SCALE GENOMIC DNA]</scope>
    <source>
        <strain evidence="9 10">CBS 123374</strain>
    </source>
</reference>
<dbReference type="Pfam" id="PF18264">
    <property type="entry name" value="preSET_CXC"/>
    <property type="match status" value="1"/>
</dbReference>
<comment type="caution">
    <text evidence="9">The sequence shown here is derived from an EMBL/GenBank/DDBJ whole genome shotgun (WGS) entry which is preliminary data.</text>
</comment>
<keyword evidence="5" id="KW-0804">Transcription</keyword>
<keyword evidence="3" id="KW-0949">S-adenosyl-L-methionine</keyword>
<dbReference type="Proteomes" id="UP001492380">
    <property type="component" value="Unassembled WGS sequence"/>
</dbReference>
<comment type="catalytic activity">
    <reaction evidence="6">
        <text>L-lysyl(27)-[histone H3] + 3 S-adenosyl-L-methionine = N(6),N(6),N(6)-trimethyl-L-lysyl(27)-[histone H3] + 3 S-adenosyl-L-homocysteine + 3 H(+)</text>
        <dbReference type="Rhea" id="RHEA:60292"/>
        <dbReference type="Rhea" id="RHEA-COMP:15535"/>
        <dbReference type="Rhea" id="RHEA-COMP:15548"/>
        <dbReference type="ChEBI" id="CHEBI:15378"/>
        <dbReference type="ChEBI" id="CHEBI:29969"/>
        <dbReference type="ChEBI" id="CHEBI:57856"/>
        <dbReference type="ChEBI" id="CHEBI:59789"/>
        <dbReference type="ChEBI" id="CHEBI:61961"/>
        <dbReference type="EC" id="2.1.1.356"/>
    </reaction>
</comment>
<dbReference type="PANTHER" id="PTHR45747:SF4">
    <property type="entry name" value="HISTONE-LYSINE N-METHYLTRANSFERASE E(Z)"/>
    <property type="match status" value="1"/>
</dbReference>
<keyword evidence="2" id="KW-0808">Transferase</keyword>
<protein>
    <recommendedName>
        <fullName evidence="11">SET domain-containing protein</fullName>
    </recommendedName>
</protein>
<proteinExistence type="predicted"/>
<dbReference type="SUPFAM" id="SSF82199">
    <property type="entry name" value="SET domain"/>
    <property type="match status" value="1"/>
</dbReference>
<dbReference type="InterPro" id="IPR026489">
    <property type="entry name" value="CXC_dom"/>
</dbReference>
<evidence type="ECO:0000259" key="7">
    <source>
        <dbReference type="PROSITE" id="PS50280"/>
    </source>
</evidence>
<sequence>MRPSFVPCNHAGSCEDAQCSCYRNEVTCEKSCGCSKSCQRRFSGCSCSQQRKTCWNNPKCPCFHLARECDPDVCLRCGAIELLDPVNRGCGLDDKELCQNVKIQRGSKKLTLMGTSTIEDAGFGLYAAEDIRAGDYIGEYTGELISAEEMVRREFYYERQGLKYVFNLTGENPAHDEGTVDQAIDASKMGNELRLINNASEKFANCFVRIMMCNTVYRIGVFAGEDIPSGSELFFNYGFDKTLEKDFRDPTGAIAKTAAVVRRNSVSSVYEDGVDDMPLMMRTDRGQKRKWSSWLQHEERISDDEYVDNDED</sequence>
<dbReference type="InterPro" id="IPR041355">
    <property type="entry name" value="Pre-SET_CXC"/>
</dbReference>